<feature type="compositionally biased region" description="Basic residues" evidence="1">
    <location>
        <begin position="46"/>
        <end position="59"/>
    </location>
</feature>
<protein>
    <submittedName>
        <fullName evidence="2">Uncharacterized protein</fullName>
    </submittedName>
</protein>
<reference evidence="2 3" key="1">
    <citation type="submission" date="2019-04" db="EMBL/GenBank/DDBJ databases">
        <title>Draft genome sequences for three unisolated Alnus-infective Frankia Sp+ strains, AgTrS, AiOr and AvVan, the first sequenced Frankia strains able to sporulate in-planta.</title>
        <authorList>
            <person name="Bethencourt L."/>
            <person name="Vautrin F."/>
            <person name="Taib N."/>
            <person name="Dubost A."/>
            <person name="Castro-Garcia L."/>
            <person name="Imbaud O."/>
            <person name="Abrouk D."/>
            <person name="Fournier P."/>
            <person name="Briolay J."/>
            <person name="Nguyen A."/>
            <person name="Normand P."/>
            <person name="Fernandez M.P."/>
            <person name="Brochier-Armanet C."/>
            <person name="Herrera-Belaroussi A."/>
        </authorList>
    </citation>
    <scope>NUCLEOTIDE SEQUENCE [LARGE SCALE GENOMIC DNA]</scope>
    <source>
        <strain evidence="2 3">AvVan</strain>
    </source>
</reference>
<evidence type="ECO:0000313" key="3">
    <source>
        <dbReference type="Proteomes" id="UP000305282"/>
    </source>
</evidence>
<dbReference type="Proteomes" id="UP000305282">
    <property type="component" value="Unassembled WGS sequence"/>
</dbReference>
<name>A0A4S5ETT0_9ACTN</name>
<organism evidence="2 3">
    <name type="scientific">Candidatus Frankia alpina</name>
    <dbReference type="NCBI Taxonomy" id="2699483"/>
    <lineage>
        <taxon>Bacteria</taxon>
        <taxon>Bacillati</taxon>
        <taxon>Actinomycetota</taxon>
        <taxon>Actinomycetes</taxon>
        <taxon>Frankiales</taxon>
        <taxon>Frankiaceae</taxon>
        <taxon>Frankia</taxon>
    </lineage>
</organism>
<dbReference type="AlphaFoldDB" id="A0A4S5ETT0"/>
<keyword evidence="3" id="KW-1185">Reference proteome</keyword>
<sequence>MGRPGPLADRVVASAEPAEPRRRPRSRRRPGSGAGRGIRGDPSPARRARSADRHRRRGV</sequence>
<comment type="caution">
    <text evidence="2">The sequence shown here is derived from an EMBL/GenBank/DDBJ whole genome shotgun (WGS) entry which is preliminary data.</text>
</comment>
<evidence type="ECO:0000256" key="1">
    <source>
        <dbReference type="SAM" id="MobiDB-lite"/>
    </source>
</evidence>
<proteinExistence type="predicted"/>
<evidence type="ECO:0000313" key="2">
    <source>
        <dbReference type="EMBL" id="THJ75874.1"/>
    </source>
</evidence>
<dbReference type="EMBL" id="SSXH01000034">
    <property type="protein sequence ID" value="THJ75874.1"/>
    <property type="molecule type" value="Genomic_DNA"/>
</dbReference>
<feature type="region of interest" description="Disordered" evidence="1">
    <location>
        <begin position="1"/>
        <end position="59"/>
    </location>
</feature>
<gene>
    <name evidence="2" type="ORF">E7Y31_02920</name>
</gene>
<accession>A0A4S5ETT0</accession>